<proteinExistence type="predicted"/>
<feature type="domain" description="Cysteine-rich interdomain region 1 gamma" evidence="7">
    <location>
        <begin position="496"/>
        <end position="547"/>
    </location>
</feature>
<evidence type="ECO:0000256" key="1">
    <source>
        <dbReference type="SAM" id="MobiDB-lite"/>
    </source>
</evidence>
<organism evidence="9 10">
    <name type="scientific">Plasmodium falciparum (isolate Palo Alto / Uganda)</name>
    <dbReference type="NCBI Taxonomy" id="57270"/>
    <lineage>
        <taxon>Eukaryota</taxon>
        <taxon>Sar</taxon>
        <taxon>Alveolata</taxon>
        <taxon>Apicomplexa</taxon>
        <taxon>Aconoidasida</taxon>
        <taxon>Haemosporida</taxon>
        <taxon>Plasmodiidae</taxon>
        <taxon>Plasmodium</taxon>
        <taxon>Plasmodium (Laverania)</taxon>
    </lineage>
</organism>
<dbReference type="Gene3D" id="1.10.1900.40">
    <property type="entry name" value="Acidic terminal segments, variant surface antigen of PfEMP1"/>
    <property type="match status" value="2"/>
</dbReference>
<evidence type="ECO:0000259" key="7">
    <source>
        <dbReference type="Pfam" id="PF18562"/>
    </source>
</evidence>
<feature type="domain" description="Duffy-antigen binding" evidence="4">
    <location>
        <begin position="806"/>
        <end position="953"/>
    </location>
</feature>
<feature type="domain" description="Plasmodium falciparum erythrocyte membrane protein 1 acidic terminal segment" evidence="5">
    <location>
        <begin position="2720"/>
        <end position="3140"/>
    </location>
</feature>
<dbReference type="Gene3D" id="1.20.58.1930">
    <property type="match status" value="1"/>
</dbReference>
<evidence type="ECO:0008006" key="11">
    <source>
        <dbReference type="Google" id="ProtNLM"/>
    </source>
</evidence>
<dbReference type="EMBL" id="KI927252">
    <property type="protein sequence ID" value="ETW57489.1"/>
    <property type="molecule type" value="Genomic_DNA"/>
</dbReference>
<reference evidence="9 10" key="2">
    <citation type="submission" date="2013-02" db="EMBL/GenBank/DDBJ databases">
        <title>The Genome Sequence of Plasmodium falciparum Palo Alto/Uganda.</title>
        <authorList>
            <consortium name="The Broad Institute Genome Sequencing Platform"/>
            <consortium name="The Broad Institute Genome Sequencing Center for Infectious Disease"/>
            <person name="Neafsey D."/>
            <person name="Cheeseman I."/>
            <person name="Volkman S."/>
            <person name="Adams J."/>
            <person name="Walker B."/>
            <person name="Young S.K."/>
            <person name="Zeng Q."/>
            <person name="Gargeya S."/>
            <person name="Fitzgerald M."/>
            <person name="Haas B."/>
            <person name="Abouelleil A."/>
            <person name="Alvarado L."/>
            <person name="Arachchi H.M."/>
            <person name="Berlin A.M."/>
            <person name="Chapman S.B."/>
            <person name="Dewar J."/>
            <person name="Goldberg J."/>
            <person name="Griggs A."/>
            <person name="Gujja S."/>
            <person name="Hansen M."/>
            <person name="Howarth C."/>
            <person name="Imamovic A."/>
            <person name="Larimer J."/>
            <person name="McCowan C."/>
            <person name="Murphy C."/>
            <person name="Neiman D."/>
            <person name="Pearson M."/>
            <person name="Priest M."/>
            <person name="Roberts A."/>
            <person name="Saif S."/>
            <person name="Shea T."/>
            <person name="Sisk P."/>
            <person name="Sykes S."/>
            <person name="Wortman J."/>
            <person name="Nusbaum C."/>
            <person name="Birren B."/>
        </authorList>
    </citation>
    <scope>NUCLEOTIDE SEQUENCE [LARGE SCALE GENOMIC DNA]</scope>
    <source>
        <strain evidence="9 10">Palo Alto/Uganda</strain>
    </source>
</reference>
<reference evidence="9 10" key="1">
    <citation type="submission" date="2013-02" db="EMBL/GenBank/DDBJ databases">
        <title>The Genome Annotation of Plasmodium falciparum Palo Alto/Uganda.</title>
        <authorList>
            <consortium name="The Broad Institute Genome Sequencing Platform"/>
            <consortium name="The Broad Institute Genome Sequencing Center for Infectious Disease"/>
            <person name="Neafsey D."/>
            <person name="Hoffman S."/>
            <person name="Volkman S."/>
            <person name="Rosenthal P."/>
            <person name="Walker B."/>
            <person name="Young S.K."/>
            <person name="Zeng Q."/>
            <person name="Gargeya S."/>
            <person name="Fitzgerald M."/>
            <person name="Haas B."/>
            <person name="Abouelleil A."/>
            <person name="Allen A.W."/>
            <person name="Alvarado L."/>
            <person name="Arachchi H.M."/>
            <person name="Berlin A.M."/>
            <person name="Chapman S.B."/>
            <person name="Gainer-Dewar J."/>
            <person name="Goldberg J."/>
            <person name="Griggs A."/>
            <person name="Gujja S."/>
            <person name="Hansen M."/>
            <person name="Howarth C."/>
            <person name="Imamovic A."/>
            <person name="Ireland A."/>
            <person name="Larimer J."/>
            <person name="McCowan C."/>
            <person name="Murphy C."/>
            <person name="Pearson M."/>
            <person name="Poon T.W."/>
            <person name="Priest M."/>
            <person name="Roberts A."/>
            <person name="Saif S."/>
            <person name="Shea T."/>
            <person name="Sisk P."/>
            <person name="Sykes S."/>
            <person name="Wortman J."/>
            <person name="Nusbaum C."/>
            <person name="Birren B."/>
        </authorList>
    </citation>
    <scope>NUCLEOTIDE SEQUENCE [LARGE SCALE GENOMIC DNA]</scope>
    <source>
        <strain evidence="9 10">Palo Alto/Uganda</strain>
    </source>
</reference>
<dbReference type="Gene3D" id="1.20.58.830">
    <property type="match status" value="6"/>
</dbReference>
<feature type="compositionally biased region" description="Polar residues" evidence="1">
    <location>
        <begin position="742"/>
        <end position="756"/>
    </location>
</feature>
<feature type="domain" description="Duffy-antigen binding" evidence="4">
    <location>
        <begin position="2410"/>
        <end position="2554"/>
    </location>
</feature>
<dbReference type="InterPro" id="IPR042202">
    <property type="entry name" value="Duffy-ag-bd_sf"/>
</dbReference>
<feature type="compositionally biased region" description="Acidic residues" evidence="1">
    <location>
        <begin position="725"/>
        <end position="739"/>
    </location>
</feature>
<dbReference type="Pfam" id="PF15445">
    <property type="entry name" value="ATS"/>
    <property type="match status" value="1"/>
</dbReference>
<evidence type="ECO:0000259" key="5">
    <source>
        <dbReference type="Pfam" id="PF15445"/>
    </source>
</evidence>
<dbReference type="GO" id="GO:0046789">
    <property type="term" value="F:host cell surface receptor binding"/>
    <property type="evidence" value="ECO:0007669"/>
    <property type="project" value="InterPro"/>
</dbReference>
<dbReference type="InterPro" id="IPR054595">
    <property type="entry name" value="DBL_C"/>
</dbReference>
<dbReference type="OMA" id="WITEWSE"/>
<evidence type="ECO:0000313" key="10">
    <source>
        <dbReference type="Proteomes" id="UP000019103"/>
    </source>
</evidence>
<keyword evidence="2" id="KW-0472">Membrane</keyword>
<dbReference type="GO" id="GO:0016020">
    <property type="term" value="C:membrane"/>
    <property type="evidence" value="ECO:0007669"/>
    <property type="project" value="InterPro"/>
</dbReference>
<dbReference type="NCBIfam" id="TIGR01477">
    <property type="entry name" value="RIFIN"/>
    <property type="match status" value="1"/>
</dbReference>
<dbReference type="Gene3D" id="1.20.1310.20">
    <property type="entry name" value="Duffy-antigen binding domain"/>
    <property type="match status" value="6"/>
</dbReference>
<dbReference type="InterPro" id="IPR041480">
    <property type="entry name" value="CIDR1_gamma"/>
</dbReference>
<evidence type="ECO:0000259" key="4">
    <source>
        <dbReference type="Pfam" id="PF05424"/>
    </source>
</evidence>
<dbReference type="Pfam" id="PF02009">
    <property type="entry name" value="RIFIN"/>
    <property type="match status" value="1"/>
</dbReference>
<dbReference type="FunFam" id="1.20.1310.20:FF:000003">
    <property type="entry name" value="Erythrocyte membrane protein 1, PfEMP1"/>
    <property type="match status" value="1"/>
</dbReference>
<feature type="region of interest" description="Disordered" evidence="1">
    <location>
        <begin position="2684"/>
        <end position="2703"/>
    </location>
</feature>
<feature type="domain" description="Duffy-antigen binding" evidence="4">
    <location>
        <begin position="1544"/>
        <end position="1704"/>
    </location>
</feature>
<dbReference type="InterPro" id="IPR029210">
    <property type="entry name" value="PfEMP1_NTS"/>
</dbReference>
<feature type="domain" description="Duffy-antigen binding" evidence="4">
    <location>
        <begin position="1974"/>
        <end position="2163"/>
    </location>
</feature>
<dbReference type="Pfam" id="PF22672">
    <property type="entry name" value="DBL_C"/>
    <property type="match status" value="1"/>
</dbReference>
<feature type="transmembrane region" description="Helical" evidence="2">
    <location>
        <begin position="3448"/>
        <end position="3470"/>
    </location>
</feature>
<dbReference type="Proteomes" id="UP000019103">
    <property type="component" value="Unassembled WGS sequence"/>
</dbReference>
<dbReference type="InterPro" id="IPR004258">
    <property type="entry name" value="DBL"/>
</dbReference>
<dbReference type="FunFam" id="1.10.1900.40:FF:000001">
    <property type="entry name" value="Erythrocyte membrane protein 1"/>
    <property type="match status" value="1"/>
</dbReference>
<feature type="compositionally biased region" description="Pro residues" evidence="1">
    <location>
        <begin position="2690"/>
        <end position="2703"/>
    </location>
</feature>
<dbReference type="InterPro" id="IPR029211">
    <property type="entry name" value="PfEMP1_ATS"/>
</dbReference>
<evidence type="ECO:0000313" key="9">
    <source>
        <dbReference type="EMBL" id="ETW57489.1"/>
    </source>
</evidence>
<feature type="domain" description="Plasmodium falciparum erythrocyte membrane protein-1 N-terminal segment" evidence="6">
    <location>
        <begin position="14"/>
        <end position="48"/>
    </location>
</feature>
<dbReference type="FunFam" id="1.10.1900.40:FF:000004">
    <property type="entry name" value="Erythrocyte membrane protein 1, PfEMP1"/>
    <property type="match status" value="1"/>
</dbReference>
<dbReference type="Pfam" id="PF05424">
    <property type="entry name" value="Duffy_binding"/>
    <property type="match status" value="6"/>
</dbReference>
<dbReference type="FunFam" id="1.20.58.830:FF:000006">
    <property type="entry name" value="Erythrocyte membrane protein 1, PfEMP1"/>
    <property type="match status" value="1"/>
</dbReference>
<feature type="domain" description="Duffy-antigen binding" evidence="4">
    <location>
        <begin position="123"/>
        <end position="303"/>
    </location>
</feature>
<dbReference type="OrthoDB" id="379071at2759"/>
<dbReference type="Pfam" id="PF18562">
    <property type="entry name" value="CIDR1_gamma"/>
    <property type="match status" value="1"/>
</dbReference>
<feature type="region of interest" description="Disordered" evidence="1">
    <location>
        <begin position="723"/>
        <end position="756"/>
    </location>
</feature>
<name>W4J653_PLAFP</name>
<dbReference type="InterPro" id="IPR006373">
    <property type="entry name" value="VSA_Rifin"/>
</dbReference>
<evidence type="ECO:0000256" key="2">
    <source>
        <dbReference type="SAM" id="Phobius"/>
    </source>
</evidence>
<protein>
    <recommendedName>
        <fullName evidence="11">Erythrocyte membrane protein 1</fullName>
    </recommendedName>
</protein>
<sequence length="3490" mass="403474">MAPKGRSTNEIELSARDVLENIGIGIYKEEKKKTETYESDLIGKLSKAEFLDGLYRATGGTVRPGPSHFSQLDYRYHTNNTIYSGDERNPCYGREKNRFSESQEYGCSNIYIKGNENNLNGTACAPPRRRHICDQNLEFLDNPHTDDTDDLLGNVLVTAKYEGESIVKNHPDKKNNGNKSGICTSLARSFADIGDIVRGRDMFKSNEKVEIGLKKVFDKIYAKLGTEGKKYYNDGTGNYVKLREDWWKVNRDQVWKALTCYAPNNANYFIGSGNKSKSFSDHKCGHGDKDVPTNLDYVPQFLRWYDEWAEDFCRIRKIKMDKIKKECRDEKKKKYCSGDGYDCTKTDISRNIFYMDLNCPHCENACSNYTKWIENQKKQFHKQKKKYMNEIDMNTYTSKNENDKKFYENLKNGYSPINTFLELLNNGNGCGGNYNIKNEVNFKNPDKTFGPSGYCEACPIYGVNCTKGKCIPVTENEWNSNNRFPTDTSTKNMSPTQIDMLVNDGIGNAIDNELEKNCTKYGILKGIKKQKWQCQYLNNIDQCKINNVMNSGYFDNKIAFNVLFQRWLRYFVRDHNRLKDKIEVCIKNENINENICIKRCKTNCECVGKWLEKKEAEWDKINQHYNQKKSHYVHTIPYWITGFYEKITFPNDFFKALEDVDTINVLDTLKECQDTHCKIEKIRSIDVDFIKEIISWLQNKITVCKNQHDEDKHEYCCDILPKSVDDDEEDDEEVDEEKEESSQTTKRNISQKGGTKSASCVKGACAIVKGVLQQKSNGSIDNCNAKNIQKNEWQCDKNTFVDGNEGVCMPPRRKSICIHNLTLEEQTKDEDELREAFIKCAAKETNLLWDKYINDKKEEQELFKKGTIPEDFMRIMFYTFGDFRDFCLGNDMGKDVDKVKKNINKVFNNSDKGGSQKIDPENWWQKNGPEIWKGMLCALTNAGGKDTITKNDNYKYEKVTILAKRDGSNGIALSEFAKKPKFLRWFVEWYDEYCYGRQKHYKDMEKTCKLGEQLKCNEECTEKCNEYKIYMKKKKTEWEGQKIYYITQKNGKANGYTEKDAAEYLKSVFTNNSNGIYNVEKDIKPLNNEDEEADKYCGCKKFIKNEQYTKISGQNNCKGLKKLAKDTKKEKSASDIKWIHDDGTYDYRYLRDRGLSSDVFIPPRRQNLCFEGLDNKSKDVTVKVENKEKLLTRLMQVAATEGYNLGQYYKNKEEQKNNADNYSYEVGPCSAMKYSFYDLRDIIVGNDMLEDNNTDTEKNMKKLFPVASKTRGNTINDRKNWWRNNEQCLWKAMMCGYQKGRDNGNGGTINSDDDLKGCENVPQGDDYPVGKDRNEGMNIQFLRWFTEWSEDYCGNYMKELQILKKECSAVNCSKDPNNSEKQKCKTACSNFSKFVEGWKKQYDSQKNKFNKAKIDNNIKNTYKGIENKEAYVFLGEQCKEKCDCIKNKTEHNTYGNDPKGFDTPPKEQKDNCECVLRKKSACANNEVPKGRTQFQMTCDELKNESPSNGNNNTGNNHKETITFSCNKSNLIGLGAQWKKITDDGLYASPRTRQLCLKHLIGMGRENSNISNVSEEQFIKALQKDAYEEGRGLSIYYSKKYIKSIFKKNEDIKKYTHEAMKRSYADYGDLIKGTTAYKQFNEYENITNLLKKVVDSSKSKLYPDVENYEQLWEKYKSDIWNAMLCGYSDGIDSDNNLMKNEELCKLPEIDGENEFLRWFKEWNENFCITQVIRKDKLKNECINYNCSSIKSKKDDIKSKCVKACINYKKFVKESKTQYEDQKRTYNERHNKTNKDIPTFLKDNCSNKNCDCISIKFSSNDNWEESSFDSLDSSDIKNKCECLKLEEESNTTERYISKEDPQYHPKYKGDGKVNYKYEKGKPKALPSIYPLNCAEKVADELRMYAENSLDTNTKLKAQESHGIFKTEQNSTNNISCKILNNTANGKKYTCENNENTFHDKDEWDCNKGTNKLYENDICLPPRRKHMCTKQLENIKTASIKTTDDLLKEVLITAVNEGKRLKQQWEKTENEAQKKKHFLCDAMKYSFADLADIIRGTDIWKGNKEQQKIQERLVKIFRNIYDNLEKGEKEKYKYGTKYQNLRSAWWDAHRKEIWNAMTCSAPDDCFFVKRGKGDGSDIEFLTFSEHKKCGHDKEPPVYDYVPQVLRWITEWSEHFCELQEKNYYLLKEKCTDYIQKDSKSINDSHNIKCNNCKQKCEAYSKFIKKWNSQYINLEKKFKELYDEANSNKNFEELSIIGKLTRRSNNEDENLIQFLQKVNTECNKPNNVDKYIMYTSDCRTVKFSNTIDTNVNKSTADVTHNTINGPSSNLPVVTETNINYALREYAFKIPPEGYDDACKCIGPEPLDRCPENDTTSKYCNDFVTVPECITKTYNDDLHVWNNANVKYSTEINNGVLVPPRRRYLCLTNMITKNYEKEKNAIENFKTDLLQVAYNEGYFLCKKCDKDNRNALSAMKYTFADIADIVKGKDMINNVISTKLRKLLNNNIKPKTPRIWWKYNKAHVWHAMLCGYKYGGGTITNVDCNIPNEEFTDQFLRWFQEWTENFCTGRQKLYDKLNSQCKSAECDTTNGTIGNNCTIACQEYSNYILNKKDEYQSLKYQYDMNYKETKGKNKEAHEFFKNKCNDSKCDCFFNNFLDKNKTWKNTYETLEETLKGKCECKKIEPKISPAKPIEPESPPLGPKPATPLPRLPNDEPINNNILSTTIPLGIALALSSIAFLFLKKKPKSPVDLLRVLDIHKGDYGMPTLKSKNRYIPYVSDTYKGKTYIYMEGDSSGDEKYAFMSDTTDITSSESEYEELDINDIYVPGTPKYKTLIEVVLEPSKSNGNTLGDMVGTTIFTDEEWNELKHDFISQYIQSRLPLDVPQYDVLTDLPMNIGGNVLDDGMDEKPFITSIHDRDLYNGEEISYNINMSTNSMDDPKYVSNNVYSGIDLINDTLSGNQHIDIYDEVLKRKENELYGTNYKKNTSNNSVAKNTNNDPIMNQLDLLHKWLDRHRDMCEKWNTKEELLDKLNEQWNKDNNSGDIPNDNKTLNTDVSIQIDIDENKGKKEFSNMDTILDDMEDDIYYDVNDNDDDNDQPSVYDISMDHNKVDVDVPKKVHIEMKILNNTSNGSLEQQFPISDIYNQRNHYITRTPKATTRTLCECELYAPANYDSDPEMKRVMQQFVDRTTQRFHEYDERMKTTRQKCKDKCDKEIQKIILKDKLEKQMVEKFSTLQTDIQSDDIPTCICEKSLEDKMEKECLKCTQNLGGIVAPSSGVLAGIAEGAVIVWKDAEIAAAMELAKQAGATAGEAARIKAGIDAVIKGIVTKFGASTLDGEALGSFINPENYTNVSEISGYIYAQYQWSECRSSLMLLGTKKPICNFVHEGMGVTFVNTGGSPEDFIKTTVKPIVSQAESTAKAAAETMTQQVTEAALKTKTAAVNAKYVICQNAIIASIVAIVVIVLIMVIIYLILRYRRKKKMKKKLQYIKLLEE</sequence>
<keyword evidence="2" id="KW-0812">Transmembrane</keyword>
<keyword evidence="2" id="KW-1133">Transmembrane helix</keyword>
<feature type="domain" description="Duffy-binding-like" evidence="3">
    <location>
        <begin position="563"/>
        <end position="711"/>
    </location>
</feature>
<evidence type="ECO:0000259" key="3">
    <source>
        <dbReference type="Pfam" id="PF03011"/>
    </source>
</evidence>
<evidence type="ECO:0000259" key="6">
    <source>
        <dbReference type="Pfam" id="PF15447"/>
    </source>
</evidence>
<dbReference type="InterPro" id="IPR008602">
    <property type="entry name" value="Duffy-antigen-binding"/>
</dbReference>
<dbReference type="Pfam" id="PF15447">
    <property type="entry name" value="NTS"/>
    <property type="match status" value="1"/>
</dbReference>
<dbReference type="InterPro" id="IPR044932">
    <property type="entry name" value="PfEMP1_ATS_sf"/>
</dbReference>
<feature type="domain" description="Duffy-binding-like" evidence="8">
    <location>
        <begin position="307"/>
        <end position="452"/>
    </location>
</feature>
<dbReference type="SUPFAM" id="SSF140924">
    <property type="entry name" value="Duffy binding domain-like"/>
    <property type="match status" value="7"/>
</dbReference>
<gene>
    <name evidence="9" type="ORF">PFUGPA_00393</name>
</gene>
<evidence type="ECO:0000259" key="8">
    <source>
        <dbReference type="Pfam" id="PF22672"/>
    </source>
</evidence>
<dbReference type="Pfam" id="PF03011">
    <property type="entry name" value="PFEMP"/>
    <property type="match status" value="1"/>
</dbReference>
<feature type="domain" description="Duffy-antigen binding" evidence="4">
    <location>
        <begin position="1159"/>
        <end position="1337"/>
    </location>
</feature>
<accession>W4J653</accession>